<dbReference type="AlphaFoldDB" id="A0A1M6QNZ6"/>
<evidence type="ECO:0000313" key="2">
    <source>
        <dbReference type="EMBL" id="SHK22012.1"/>
    </source>
</evidence>
<evidence type="ECO:0000313" key="3">
    <source>
        <dbReference type="Proteomes" id="UP000189810"/>
    </source>
</evidence>
<dbReference type="EMBL" id="LT670846">
    <property type="protein sequence ID" value="SHK22012.1"/>
    <property type="molecule type" value="Genomic_DNA"/>
</dbReference>
<dbReference type="OrthoDB" id="9806536at2"/>
<sequence length="97" mass="11213">MCAILNHRKAGFAANGMVVWKVPEERVQEVGNYLAGFKGVSHCYERTTTDSWHYNLFSMVHGREAHEVQTFAERVSKELGIDDYRILFSTREFKKSV</sequence>
<keyword evidence="3" id="KW-1185">Reference proteome</keyword>
<evidence type="ECO:0000259" key="1">
    <source>
        <dbReference type="Pfam" id="PF17805"/>
    </source>
</evidence>
<dbReference type="Proteomes" id="UP000189810">
    <property type="component" value="Chromosome I"/>
</dbReference>
<gene>
    <name evidence="2" type="ORF">SAMN05444391_0324</name>
</gene>
<dbReference type="Pfam" id="PF17805">
    <property type="entry name" value="AsnC_trans_reg2"/>
    <property type="match status" value="1"/>
</dbReference>
<protein>
    <recommendedName>
        <fullName evidence="1">Siroheme decarboxylase AsnC-like ligand binding domain-containing protein</fullName>
    </recommendedName>
</protein>
<dbReference type="RefSeq" id="WP_079653507.1">
    <property type="nucleotide sequence ID" value="NZ_LT670846.1"/>
</dbReference>
<name>A0A1M6QNZ6_9AQUI</name>
<organism evidence="2 3">
    <name type="scientific">Thermocrinis minervae</name>
    <dbReference type="NCBI Taxonomy" id="381751"/>
    <lineage>
        <taxon>Bacteria</taxon>
        <taxon>Pseudomonadati</taxon>
        <taxon>Aquificota</taxon>
        <taxon>Aquificia</taxon>
        <taxon>Aquificales</taxon>
        <taxon>Aquificaceae</taxon>
        <taxon>Thermocrinis</taxon>
    </lineage>
</organism>
<reference evidence="2 3" key="1">
    <citation type="submission" date="2016-11" db="EMBL/GenBank/DDBJ databases">
        <authorList>
            <person name="Jaros S."/>
            <person name="Januszkiewicz K."/>
            <person name="Wedrychowicz H."/>
        </authorList>
    </citation>
    <scope>NUCLEOTIDE SEQUENCE [LARGE SCALE GENOMIC DNA]</scope>
    <source>
        <strain evidence="2 3">DSM 19557</strain>
    </source>
</reference>
<dbReference type="InterPro" id="IPR040523">
    <property type="entry name" value="AsnC_trans_reg2"/>
</dbReference>
<dbReference type="Gene3D" id="3.30.70.3460">
    <property type="match status" value="1"/>
</dbReference>
<feature type="domain" description="Siroheme decarboxylase AsnC-like ligand binding" evidence="1">
    <location>
        <begin position="9"/>
        <end position="94"/>
    </location>
</feature>
<proteinExistence type="predicted"/>
<dbReference type="STRING" id="381751.SAMN05444391_0324"/>
<accession>A0A1M6QNZ6</accession>